<feature type="compositionally biased region" description="Polar residues" evidence="2">
    <location>
        <begin position="295"/>
        <end position="314"/>
    </location>
</feature>
<feature type="compositionally biased region" description="Low complexity" evidence="2">
    <location>
        <begin position="437"/>
        <end position="452"/>
    </location>
</feature>
<protein>
    <submittedName>
        <fullName evidence="3">Uncharacterized protein</fullName>
    </submittedName>
</protein>
<feature type="compositionally biased region" description="Polar residues" evidence="2">
    <location>
        <begin position="26"/>
        <end position="35"/>
    </location>
</feature>
<evidence type="ECO:0000313" key="4">
    <source>
        <dbReference type="Proteomes" id="UP000813385"/>
    </source>
</evidence>
<dbReference type="PANTHER" id="PTHR42023">
    <property type="entry name" value="BHLH DOMAIN-CONTAINING PROTEIN"/>
    <property type="match status" value="1"/>
</dbReference>
<gene>
    <name evidence="3" type="ORF">B0T11DRAFT_290707</name>
</gene>
<feature type="compositionally biased region" description="Polar residues" evidence="2">
    <location>
        <begin position="399"/>
        <end position="413"/>
    </location>
</feature>
<feature type="compositionally biased region" description="Low complexity" evidence="2">
    <location>
        <begin position="7"/>
        <end position="25"/>
    </location>
</feature>
<evidence type="ECO:0000256" key="2">
    <source>
        <dbReference type="SAM" id="MobiDB-lite"/>
    </source>
</evidence>
<name>A0A8K0WZN1_9PEZI</name>
<dbReference type="AlphaFoldDB" id="A0A8K0WZN1"/>
<proteinExistence type="predicted"/>
<accession>A0A8K0WZN1</accession>
<feature type="region of interest" description="Disordered" evidence="2">
    <location>
        <begin position="228"/>
        <end position="488"/>
    </location>
</feature>
<feature type="compositionally biased region" description="Basic and acidic residues" evidence="2">
    <location>
        <begin position="132"/>
        <end position="147"/>
    </location>
</feature>
<feature type="compositionally biased region" description="Polar residues" evidence="2">
    <location>
        <begin position="620"/>
        <end position="642"/>
    </location>
</feature>
<dbReference type="OrthoDB" id="4507572at2759"/>
<feature type="region of interest" description="Disordered" evidence="2">
    <location>
        <begin position="603"/>
        <end position="662"/>
    </location>
</feature>
<dbReference type="PANTHER" id="PTHR42023:SF1">
    <property type="entry name" value="BHLH DOMAIN-CONTAINING PROTEIN"/>
    <property type="match status" value="1"/>
</dbReference>
<dbReference type="EMBL" id="JAGPXD010000006">
    <property type="protein sequence ID" value="KAH7350180.1"/>
    <property type="molecule type" value="Genomic_DNA"/>
</dbReference>
<keyword evidence="4" id="KW-1185">Reference proteome</keyword>
<feature type="compositionally biased region" description="Polar residues" evidence="2">
    <location>
        <begin position="239"/>
        <end position="250"/>
    </location>
</feature>
<feature type="region of interest" description="Disordered" evidence="2">
    <location>
        <begin position="566"/>
        <end position="590"/>
    </location>
</feature>
<dbReference type="Proteomes" id="UP000813385">
    <property type="component" value="Unassembled WGS sequence"/>
</dbReference>
<feature type="region of interest" description="Disordered" evidence="2">
    <location>
        <begin position="132"/>
        <end position="215"/>
    </location>
</feature>
<evidence type="ECO:0000256" key="1">
    <source>
        <dbReference type="SAM" id="Coils"/>
    </source>
</evidence>
<comment type="caution">
    <text evidence="3">The sequence shown here is derived from an EMBL/GenBank/DDBJ whole genome shotgun (WGS) entry which is preliminary data.</text>
</comment>
<feature type="compositionally biased region" description="Low complexity" evidence="2">
    <location>
        <begin position="416"/>
        <end position="429"/>
    </location>
</feature>
<keyword evidence="1" id="KW-0175">Coiled coil</keyword>
<feature type="compositionally biased region" description="Polar residues" evidence="2">
    <location>
        <begin position="148"/>
        <end position="160"/>
    </location>
</feature>
<reference evidence="3" key="1">
    <citation type="journal article" date="2021" name="Nat. Commun.">
        <title>Genetic determinants of endophytism in the Arabidopsis root mycobiome.</title>
        <authorList>
            <person name="Mesny F."/>
            <person name="Miyauchi S."/>
            <person name="Thiergart T."/>
            <person name="Pickel B."/>
            <person name="Atanasova L."/>
            <person name="Karlsson M."/>
            <person name="Huettel B."/>
            <person name="Barry K.W."/>
            <person name="Haridas S."/>
            <person name="Chen C."/>
            <person name="Bauer D."/>
            <person name="Andreopoulos W."/>
            <person name="Pangilinan J."/>
            <person name="LaButti K."/>
            <person name="Riley R."/>
            <person name="Lipzen A."/>
            <person name="Clum A."/>
            <person name="Drula E."/>
            <person name="Henrissat B."/>
            <person name="Kohler A."/>
            <person name="Grigoriev I.V."/>
            <person name="Martin F.M."/>
            <person name="Hacquard S."/>
        </authorList>
    </citation>
    <scope>NUCLEOTIDE SEQUENCE</scope>
    <source>
        <strain evidence="3">MPI-CAGE-AT-0016</strain>
    </source>
</reference>
<feature type="coiled-coil region" evidence="1">
    <location>
        <begin position="721"/>
        <end position="748"/>
    </location>
</feature>
<feature type="compositionally biased region" description="Basic and acidic residues" evidence="2">
    <location>
        <begin position="228"/>
        <end position="238"/>
    </location>
</feature>
<sequence length="781" mass="84942">MWDRLRPAAAPAAGVSAPSASPFSAQVLSRSTSLHVANGRGQQQQQQHQNDPADPNKNPLSPPASTKPRRGDFLPRTLPARHDSSRTVSLLQPLFSKQQVSPTTTSQVDHDFDLLTGLGIDQSPTTRRYEIRRGVAHRVDLSTDNDQRPPSSSEPNTSGSPLKPKSANLATRHDYRSTVADISPPSSPDIATARNTRRQYDDQNVSPIDETSPEMPQLEIAKAHHRRYMEEQQRKKENQVPSPQSQQRSFIPTMRREKRQNQQAAAGQNLREAQSTERLRDAQATPHEFAGALTPESQAQLRTPDSWQGRNPSPSFGDRMRNLRPGGGARKEEASRMALGAPIDRRPGWRGASGRTTLVAPVADNPDVPPLNIPRKSSKRVAAGAARAAAVGSPPVQHPTASSQVTPANTQHPETAPAVSHSALAPAAADSQGQQLPSSAVAPSSQPPSVAYPSPPMNGHDARMAVHATPTPLRPDSGVHASHDQSTPILTIPNQDKAIRRKPPPINPLALNNPHLSYASYTSSVYSPQQTPTLVDPTSDHFTQAPAEAWEQPPSRFSVTTYATSAATGTPRVSTDHELPPLPTPPPQFESVMERKRPVRLGSVSPAINNDSPFKISMASPYTSSSGEASPSPTGTSRTQLPSARVPRTHLPSGIRDNGRTDSMMSTAKALPLAPPELMSANDRVAHLNARLGALGNRRININTAIKQMTELMPQDNLMASEAVLRKREAEKRKVEALKVELSDVQREEYELGLKLHRAYKRLDKNAEYEPTTLWVRRVTG</sequence>
<organism evidence="3 4">
    <name type="scientific">Plectosphaerella cucumerina</name>
    <dbReference type="NCBI Taxonomy" id="40658"/>
    <lineage>
        <taxon>Eukaryota</taxon>
        <taxon>Fungi</taxon>
        <taxon>Dikarya</taxon>
        <taxon>Ascomycota</taxon>
        <taxon>Pezizomycotina</taxon>
        <taxon>Sordariomycetes</taxon>
        <taxon>Hypocreomycetidae</taxon>
        <taxon>Glomerellales</taxon>
        <taxon>Plectosphaerellaceae</taxon>
        <taxon>Plectosphaerella</taxon>
    </lineage>
</organism>
<evidence type="ECO:0000313" key="3">
    <source>
        <dbReference type="EMBL" id="KAH7350180.1"/>
    </source>
</evidence>
<feature type="compositionally biased region" description="Low complexity" evidence="2">
    <location>
        <begin position="380"/>
        <end position="395"/>
    </location>
</feature>
<feature type="region of interest" description="Disordered" evidence="2">
    <location>
        <begin position="1"/>
        <end position="85"/>
    </location>
</feature>